<evidence type="ECO:0000313" key="3">
    <source>
        <dbReference type="Proteomes" id="UP000003882"/>
    </source>
</evidence>
<proteinExistence type="predicted"/>
<dbReference type="Proteomes" id="UP000003882">
    <property type="component" value="Unassembled WGS sequence"/>
</dbReference>
<evidence type="ECO:0000313" key="2">
    <source>
        <dbReference type="EMBL" id="EEB21852.1"/>
    </source>
</evidence>
<feature type="region of interest" description="Disordered" evidence="1">
    <location>
        <begin position="1"/>
        <end position="31"/>
    </location>
</feature>
<accession>B6XU65</accession>
<organism evidence="2 3">
    <name type="scientific">Bifidobacterium catenulatum DSM 16992 = JCM 1194 = LMG 11043</name>
    <dbReference type="NCBI Taxonomy" id="566552"/>
    <lineage>
        <taxon>Bacteria</taxon>
        <taxon>Bacillati</taxon>
        <taxon>Actinomycetota</taxon>
        <taxon>Actinomycetes</taxon>
        <taxon>Bifidobacteriales</taxon>
        <taxon>Bifidobacteriaceae</taxon>
        <taxon>Bifidobacterium</taxon>
    </lineage>
</organism>
<dbReference type="AlphaFoldDB" id="B6XU65"/>
<dbReference type="EMBL" id="ABXY01000011">
    <property type="protein sequence ID" value="EEB21852.1"/>
    <property type="molecule type" value="Genomic_DNA"/>
</dbReference>
<sequence>MDSEHRQQHRPYACASGHAEVSSQSGNERGDVSWNSCRTIAMLCGNRLTMVSRTAGTSLFVIARQGVVETTPQLERLCQD</sequence>
<reference evidence="2 3" key="2">
    <citation type="submission" date="2008-10" db="EMBL/GenBank/DDBJ databases">
        <authorList>
            <person name="Fulton L."/>
            <person name="Clifton S."/>
            <person name="Fulton B."/>
            <person name="Xu J."/>
            <person name="Minx P."/>
            <person name="Pepin K.H."/>
            <person name="Johnson M."/>
            <person name="Bhonagiri V."/>
            <person name="Nash W.E."/>
            <person name="Mardis E.R."/>
            <person name="Wilson R.K."/>
        </authorList>
    </citation>
    <scope>NUCLEOTIDE SEQUENCE [LARGE SCALE GENOMIC DNA]</scope>
    <source>
        <strain evidence="2 3">DSM 16992</strain>
    </source>
</reference>
<evidence type="ECO:0000256" key="1">
    <source>
        <dbReference type="SAM" id="MobiDB-lite"/>
    </source>
</evidence>
<protein>
    <submittedName>
        <fullName evidence="2">Uncharacterized protein</fullName>
    </submittedName>
</protein>
<comment type="caution">
    <text evidence="2">The sequence shown here is derived from an EMBL/GenBank/DDBJ whole genome shotgun (WGS) entry which is preliminary data.</text>
</comment>
<gene>
    <name evidence="2" type="ORF">BIFCAT_00819</name>
</gene>
<reference evidence="2 3" key="1">
    <citation type="submission" date="2008-10" db="EMBL/GenBank/DDBJ databases">
        <title>Draft genome sequence of Bifidobacterium catenulatum (DSM 16992).</title>
        <authorList>
            <person name="Sudarsanam P."/>
            <person name="Ley R."/>
            <person name="Guruge J."/>
            <person name="Turnbaugh P.J."/>
            <person name="Mahowald M."/>
            <person name="Liep D."/>
            <person name="Gordon J."/>
        </authorList>
    </citation>
    <scope>NUCLEOTIDE SEQUENCE [LARGE SCALE GENOMIC DNA]</scope>
    <source>
        <strain evidence="2 3">DSM 16992</strain>
    </source>
</reference>
<name>B6XU65_9BIFI</name>
<feature type="compositionally biased region" description="Polar residues" evidence="1">
    <location>
        <begin position="21"/>
        <end position="31"/>
    </location>
</feature>